<dbReference type="Pfam" id="PF10099">
    <property type="entry name" value="RskA_C"/>
    <property type="match status" value="1"/>
</dbReference>
<feature type="transmembrane region" description="Helical" evidence="1">
    <location>
        <begin position="117"/>
        <end position="136"/>
    </location>
</feature>
<keyword evidence="4" id="KW-1185">Reference proteome</keyword>
<accession>A0A5C6D9U2</accession>
<dbReference type="RefSeq" id="WP_146529352.1">
    <property type="nucleotide sequence ID" value="NZ_SJPV01000009.1"/>
</dbReference>
<dbReference type="GO" id="GO:0005886">
    <property type="term" value="C:plasma membrane"/>
    <property type="evidence" value="ECO:0007669"/>
    <property type="project" value="InterPro"/>
</dbReference>
<feature type="domain" description="Anti-sigma K factor RskA C-terminal" evidence="2">
    <location>
        <begin position="121"/>
        <end position="259"/>
    </location>
</feature>
<evidence type="ECO:0000256" key="1">
    <source>
        <dbReference type="SAM" id="Phobius"/>
    </source>
</evidence>
<reference evidence="3 4" key="1">
    <citation type="submission" date="2019-02" db="EMBL/GenBank/DDBJ databases">
        <title>Deep-cultivation of Planctomycetes and their phenomic and genomic characterization uncovers novel biology.</title>
        <authorList>
            <person name="Wiegand S."/>
            <person name="Jogler M."/>
            <person name="Boedeker C."/>
            <person name="Pinto D."/>
            <person name="Vollmers J."/>
            <person name="Rivas-Marin E."/>
            <person name="Kohn T."/>
            <person name="Peeters S.H."/>
            <person name="Heuer A."/>
            <person name="Rast P."/>
            <person name="Oberbeckmann S."/>
            <person name="Bunk B."/>
            <person name="Jeske O."/>
            <person name="Meyerdierks A."/>
            <person name="Storesund J.E."/>
            <person name="Kallscheuer N."/>
            <person name="Luecker S."/>
            <person name="Lage O.M."/>
            <person name="Pohl T."/>
            <person name="Merkel B.J."/>
            <person name="Hornburger P."/>
            <person name="Mueller R.-W."/>
            <person name="Bruemmer F."/>
            <person name="Labrenz M."/>
            <person name="Spormann A.M."/>
            <person name="Op Den Camp H."/>
            <person name="Overmann J."/>
            <person name="Amann R."/>
            <person name="Jetten M.S.M."/>
            <person name="Mascher T."/>
            <person name="Medema M.H."/>
            <person name="Devos D.P."/>
            <person name="Kaster A.-K."/>
            <person name="Ovreas L."/>
            <person name="Rohde M."/>
            <person name="Galperin M.Y."/>
            <person name="Jogler C."/>
        </authorList>
    </citation>
    <scope>NUCLEOTIDE SEQUENCE [LARGE SCALE GENOMIC DNA]</scope>
    <source>
        <strain evidence="3 4">Poly41</strain>
    </source>
</reference>
<dbReference type="OrthoDB" id="5624446at2"/>
<gene>
    <name evidence="3" type="ORF">Poly41_49030</name>
</gene>
<keyword evidence="1" id="KW-0472">Membrane</keyword>
<dbReference type="InterPro" id="IPR018764">
    <property type="entry name" value="RskA_C"/>
</dbReference>
<keyword evidence="1" id="KW-0812">Transmembrane</keyword>
<organism evidence="3 4">
    <name type="scientific">Novipirellula artificiosorum</name>
    <dbReference type="NCBI Taxonomy" id="2528016"/>
    <lineage>
        <taxon>Bacteria</taxon>
        <taxon>Pseudomonadati</taxon>
        <taxon>Planctomycetota</taxon>
        <taxon>Planctomycetia</taxon>
        <taxon>Pirellulales</taxon>
        <taxon>Pirellulaceae</taxon>
        <taxon>Novipirellula</taxon>
    </lineage>
</organism>
<proteinExistence type="predicted"/>
<sequence length="277" mass="30402">MNDPNDSSPQWDELLAGHVLGDLVGEELADFEAASLTAQDQQLLGELETTLARVQLAFQQPNESMPNDLRTKIIRDAVAYIEQEAGPQEDASTSGTTDLVQPASNFQRSAWIGRREVIAWLTCAAALLLAFGFWNAQPNPNVQLSLAEMRSELIASDPDVIQVDWSEGKHPFADPVRGDVVWSTKKQKGFMRFVQMPVNQPTKEQYQLWIIDPARDDEPIDGGVFDISQAGEVIIPIDAKLSVLEPAAFAITIEKPGGVVVSTQERLPLLAAVQKNS</sequence>
<evidence type="ECO:0000313" key="4">
    <source>
        <dbReference type="Proteomes" id="UP000319143"/>
    </source>
</evidence>
<dbReference type="InterPro" id="IPR051474">
    <property type="entry name" value="Anti-sigma-K/W_factor"/>
</dbReference>
<dbReference type="AlphaFoldDB" id="A0A5C6D9U2"/>
<dbReference type="PANTHER" id="PTHR37461:SF1">
    <property type="entry name" value="ANTI-SIGMA-K FACTOR RSKA"/>
    <property type="match status" value="1"/>
</dbReference>
<dbReference type="PANTHER" id="PTHR37461">
    <property type="entry name" value="ANTI-SIGMA-K FACTOR RSKA"/>
    <property type="match status" value="1"/>
</dbReference>
<name>A0A5C6D9U2_9BACT</name>
<dbReference type="Proteomes" id="UP000319143">
    <property type="component" value="Unassembled WGS sequence"/>
</dbReference>
<evidence type="ECO:0000259" key="2">
    <source>
        <dbReference type="Pfam" id="PF10099"/>
    </source>
</evidence>
<dbReference type="GO" id="GO:0016989">
    <property type="term" value="F:sigma factor antagonist activity"/>
    <property type="evidence" value="ECO:0007669"/>
    <property type="project" value="TreeGrafter"/>
</dbReference>
<keyword evidence="1" id="KW-1133">Transmembrane helix</keyword>
<protein>
    <submittedName>
        <fullName evidence="3">Anti-sigma-K factor rskA</fullName>
    </submittedName>
</protein>
<dbReference type="EMBL" id="SJPV01000009">
    <property type="protein sequence ID" value="TWU33903.1"/>
    <property type="molecule type" value="Genomic_DNA"/>
</dbReference>
<comment type="caution">
    <text evidence="3">The sequence shown here is derived from an EMBL/GenBank/DDBJ whole genome shotgun (WGS) entry which is preliminary data.</text>
</comment>
<dbReference type="GO" id="GO:0006417">
    <property type="term" value="P:regulation of translation"/>
    <property type="evidence" value="ECO:0007669"/>
    <property type="project" value="TreeGrafter"/>
</dbReference>
<evidence type="ECO:0000313" key="3">
    <source>
        <dbReference type="EMBL" id="TWU33903.1"/>
    </source>
</evidence>